<dbReference type="PANTHER" id="PTHR46162">
    <property type="entry name" value="TRAF-LIKE FAMILY PROTEIN"/>
    <property type="match status" value="1"/>
</dbReference>
<evidence type="ECO:0000313" key="2">
    <source>
        <dbReference type="Proteomes" id="UP000515121"/>
    </source>
</evidence>
<dbReference type="InterPro" id="IPR008974">
    <property type="entry name" value="TRAF-like"/>
</dbReference>
<dbReference type="Proteomes" id="UP000515121">
    <property type="component" value="Unplaced"/>
</dbReference>
<feature type="domain" description="MATH" evidence="1">
    <location>
        <begin position="285"/>
        <end position="420"/>
    </location>
</feature>
<dbReference type="PROSITE" id="PS50144">
    <property type="entry name" value="MATH"/>
    <property type="match status" value="4"/>
</dbReference>
<keyword evidence="2" id="KW-1185">Reference proteome</keyword>
<sequence>MEDKSKKLGTRRITRDLLPAHHLFKVESFSLLAETGLEKYESDVFEAAGHKWRLSFYPNGDNKRNGCGFISLYLVIEDTENLPLNWEVNVSFRLFVLDQIRDKYLSIEFEGDPVKRFHWMRTEWGFTHLISLESFNDISNGYLVDDCCIFGAEVFLMEPNYKCECLSMIKEPEDNTIIFKMENFSKLDKKYYESAVQTIGDSKWKLIVYPRGHVESKGKAKGKWIVCPSGNAKFKGKALSVFLELVEVPLKRKVYAEYKLRVRDQINDNHKEFTGIRRITRDFPPAHYLFKVESFSLLAKIGVEKYESDVFEAAGHKWRLSLYPNGDNKSNGSGFISLYLVIDDTENLPLTWEVNVSFRLFVLDQIRDKYLTIEDSDGAVKRFHWMKTEWGFAQLVSLESFNDTSNGYLVRDCCIFGAEVFLVERNCKWECLSMIKEPEDNTIIFKMENFSKLDKKYYESAVHTIGDSKWKLTVYPRGNVKFKGKALSVFLELAEADKLPLKRKVYAEYKLRVRDQINDNHMEFTVERWFSATSANWGYPQFMALKVLHDASKGFIVNDSLIVEAEITLISKVKRFS</sequence>
<dbReference type="RefSeq" id="XP_022770208.1">
    <property type="nucleotide sequence ID" value="XM_022914473.1"/>
</dbReference>
<organism evidence="2 3">
    <name type="scientific">Durio zibethinus</name>
    <name type="common">Durian</name>
    <dbReference type="NCBI Taxonomy" id="66656"/>
    <lineage>
        <taxon>Eukaryota</taxon>
        <taxon>Viridiplantae</taxon>
        <taxon>Streptophyta</taxon>
        <taxon>Embryophyta</taxon>
        <taxon>Tracheophyta</taxon>
        <taxon>Spermatophyta</taxon>
        <taxon>Magnoliopsida</taxon>
        <taxon>eudicotyledons</taxon>
        <taxon>Gunneridae</taxon>
        <taxon>Pentapetalae</taxon>
        <taxon>rosids</taxon>
        <taxon>malvids</taxon>
        <taxon>Malvales</taxon>
        <taxon>Malvaceae</taxon>
        <taxon>Helicteroideae</taxon>
        <taxon>Durio</taxon>
    </lineage>
</organism>
<dbReference type="AlphaFoldDB" id="A0A6P6AZB7"/>
<feature type="domain" description="MATH" evidence="1">
    <location>
        <begin position="174"/>
        <end position="212"/>
    </location>
</feature>
<name>A0A6P6AZB7_DURZI</name>
<dbReference type="KEGG" id="dzi:111313749"/>
<dbReference type="InterPro" id="IPR002083">
    <property type="entry name" value="MATH/TRAF_dom"/>
</dbReference>
<dbReference type="Gene3D" id="2.60.210.10">
    <property type="entry name" value="Apoptosis, Tumor Necrosis Factor Receptor Associated Protein 2, Chain A"/>
    <property type="match status" value="4"/>
</dbReference>
<dbReference type="GeneID" id="111313749"/>
<accession>A0A6P6AZB7</accession>
<protein>
    <submittedName>
        <fullName evidence="3">Uncharacterized protein LOC111313749 isoform X1</fullName>
    </submittedName>
</protein>
<dbReference type="CDD" id="cd00121">
    <property type="entry name" value="MATH"/>
    <property type="match status" value="4"/>
</dbReference>
<reference evidence="3" key="1">
    <citation type="submission" date="2025-08" db="UniProtKB">
        <authorList>
            <consortium name="RefSeq"/>
        </authorList>
    </citation>
    <scope>IDENTIFICATION</scope>
    <source>
        <tissue evidence="3">Fruit stalk</tissue>
    </source>
</reference>
<dbReference type="SUPFAM" id="SSF49599">
    <property type="entry name" value="TRAF domain-like"/>
    <property type="match status" value="4"/>
</dbReference>
<dbReference type="OrthoDB" id="192247at2759"/>
<dbReference type="PANTHER" id="PTHR46162:SF14">
    <property type="entry name" value="FAMILY PROTEIN, PUTATIVE-RELATED"/>
    <property type="match status" value="1"/>
</dbReference>
<evidence type="ECO:0000259" key="1">
    <source>
        <dbReference type="PROSITE" id="PS50144"/>
    </source>
</evidence>
<feature type="domain" description="MATH" evidence="1">
    <location>
        <begin position="440"/>
        <end position="567"/>
    </location>
</feature>
<dbReference type="Pfam" id="PF22486">
    <property type="entry name" value="MATH_2"/>
    <property type="match status" value="3"/>
</dbReference>
<feature type="domain" description="MATH" evidence="1">
    <location>
        <begin position="19"/>
        <end position="154"/>
    </location>
</feature>
<proteinExistence type="predicted"/>
<dbReference type="SMART" id="SM00061">
    <property type="entry name" value="MATH"/>
    <property type="match status" value="4"/>
</dbReference>
<evidence type="ECO:0000313" key="3">
    <source>
        <dbReference type="RefSeq" id="XP_022770208.1"/>
    </source>
</evidence>
<gene>
    <name evidence="3" type="primary">LOC111313749</name>
</gene>